<evidence type="ECO:0000259" key="1">
    <source>
        <dbReference type="Pfam" id="PF01323"/>
    </source>
</evidence>
<dbReference type="Proteomes" id="UP000243207">
    <property type="component" value="Chromosome I"/>
</dbReference>
<name>A0A1H1TS35_9GAMM</name>
<dbReference type="AlphaFoldDB" id="A0A1H1TS35"/>
<proteinExistence type="predicted"/>
<organism evidence="2 3">
    <name type="scientific">Halopseudomonas xinjiangensis</name>
    <dbReference type="NCBI Taxonomy" id="487184"/>
    <lineage>
        <taxon>Bacteria</taxon>
        <taxon>Pseudomonadati</taxon>
        <taxon>Pseudomonadota</taxon>
        <taxon>Gammaproteobacteria</taxon>
        <taxon>Pseudomonadales</taxon>
        <taxon>Pseudomonadaceae</taxon>
        <taxon>Halopseudomonas</taxon>
    </lineage>
</organism>
<dbReference type="Gene3D" id="1.10.472.60">
    <property type="entry name" value="putative protein disulfide isomerase domain"/>
    <property type="match status" value="1"/>
</dbReference>
<dbReference type="PANTHER" id="PTHR13887:SF54">
    <property type="entry name" value="DSBA FAMILY PROTEIN"/>
    <property type="match status" value="1"/>
</dbReference>
<dbReference type="SUPFAM" id="SSF52833">
    <property type="entry name" value="Thioredoxin-like"/>
    <property type="match status" value="1"/>
</dbReference>
<reference evidence="3" key="1">
    <citation type="submission" date="2016-10" db="EMBL/GenBank/DDBJ databases">
        <authorList>
            <person name="Varghese N."/>
            <person name="Submissions S."/>
        </authorList>
    </citation>
    <scope>NUCLEOTIDE SEQUENCE [LARGE SCALE GENOMIC DNA]</scope>
    <source>
        <strain evidence="3">NRRL B-51270</strain>
    </source>
</reference>
<keyword evidence="3" id="KW-1185">Reference proteome</keyword>
<dbReference type="PANTHER" id="PTHR13887">
    <property type="entry name" value="GLUTATHIONE S-TRANSFERASE KAPPA"/>
    <property type="match status" value="1"/>
</dbReference>
<feature type="domain" description="DSBA-like thioredoxin" evidence="1">
    <location>
        <begin position="8"/>
        <end position="192"/>
    </location>
</feature>
<dbReference type="InterPro" id="IPR036249">
    <property type="entry name" value="Thioredoxin-like_sf"/>
</dbReference>
<dbReference type="Gene3D" id="3.40.30.10">
    <property type="entry name" value="Glutaredoxin"/>
    <property type="match status" value="1"/>
</dbReference>
<accession>A0A1H1TS35</accession>
<gene>
    <name evidence="2" type="ORF">SAMN05216421_1878</name>
</gene>
<dbReference type="InterPro" id="IPR001853">
    <property type="entry name" value="DSBA-like_thioredoxin_dom"/>
</dbReference>
<dbReference type="GO" id="GO:0016491">
    <property type="term" value="F:oxidoreductase activity"/>
    <property type="evidence" value="ECO:0007669"/>
    <property type="project" value="InterPro"/>
</dbReference>
<dbReference type="STRING" id="487184.SAMN05216421_1878"/>
<evidence type="ECO:0000313" key="3">
    <source>
        <dbReference type="Proteomes" id="UP000243207"/>
    </source>
</evidence>
<dbReference type="CDD" id="cd03025">
    <property type="entry name" value="DsbA_FrnE_like"/>
    <property type="match status" value="1"/>
</dbReference>
<dbReference type="EMBL" id="LT629736">
    <property type="protein sequence ID" value="SDS63135.1"/>
    <property type="molecule type" value="Genomic_DNA"/>
</dbReference>
<dbReference type="OrthoDB" id="9813770at2"/>
<evidence type="ECO:0000313" key="2">
    <source>
        <dbReference type="EMBL" id="SDS63135.1"/>
    </source>
</evidence>
<sequence length="212" mass="23210">MSQRLLYVMDPMCSWCWGFAPVVDAMIQLAPELPLHLVAGGLRPGHGEPLDERTRSALAEHWQAVQAASGQSFVSPSQLPDSFIYDTEPACRALLVGRGLDAARAWPFVRLMQHAFYVEAMDLSDARVLMELAVQAGYDRSQFAEAYSSELARAAIAADFSWTRDLGISGFPTLLAERDGQLALLANGYQPQEVVIPLFERWLAAGRGVASA</sequence>
<protein>
    <recommendedName>
        <fullName evidence="1">DSBA-like thioredoxin domain-containing protein</fullName>
    </recommendedName>
</protein>
<dbReference type="RefSeq" id="WP_093393653.1">
    <property type="nucleotide sequence ID" value="NZ_LT629736.1"/>
</dbReference>
<dbReference type="Pfam" id="PF01323">
    <property type="entry name" value="DSBA"/>
    <property type="match status" value="1"/>
</dbReference>